<name>A0A0F2LVZ1_SPOSC</name>
<feature type="compositionally biased region" description="Basic and acidic residues" evidence="1">
    <location>
        <begin position="11"/>
        <end position="28"/>
    </location>
</feature>
<proteinExistence type="predicted"/>
<organism evidence="2 3">
    <name type="scientific">Sporothrix schenckii 1099-18</name>
    <dbReference type="NCBI Taxonomy" id="1397361"/>
    <lineage>
        <taxon>Eukaryota</taxon>
        <taxon>Fungi</taxon>
        <taxon>Dikarya</taxon>
        <taxon>Ascomycota</taxon>
        <taxon>Pezizomycotina</taxon>
        <taxon>Sordariomycetes</taxon>
        <taxon>Sordariomycetidae</taxon>
        <taxon>Ophiostomatales</taxon>
        <taxon>Ophiostomataceae</taxon>
        <taxon>Sporothrix</taxon>
    </lineage>
</organism>
<reference evidence="2 3" key="1">
    <citation type="journal article" date="2014" name="BMC Genomics">
        <title>Comparative genomics of the major fungal agents of human and animal Sporotrichosis: Sporothrix schenckii and Sporothrix brasiliensis.</title>
        <authorList>
            <person name="Teixeira M.M."/>
            <person name="de Almeida L.G."/>
            <person name="Kubitschek-Barreira P."/>
            <person name="Alves F.L."/>
            <person name="Kioshima E.S."/>
            <person name="Abadio A.K."/>
            <person name="Fernandes L."/>
            <person name="Derengowski L.S."/>
            <person name="Ferreira K.S."/>
            <person name="Souza R.C."/>
            <person name="Ruiz J.C."/>
            <person name="de Andrade N.C."/>
            <person name="Paes H.C."/>
            <person name="Nicola A.M."/>
            <person name="Albuquerque P."/>
            <person name="Gerber A.L."/>
            <person name="Martins V.P."/>
            <person name="Peconick L.D."/>
            <person name="Neto A.V."/>
            <person name="Chaucanez C.B."/>
            <person name="Silva P.A."/>
            <person name="Cunha O.L."/>
            <person name="de Oliveira F.F."/>
            <person name="dos Santos T.C."/>
            <person name="Barros A.L."/>
            <person name="Soares M.A."/>
            <person name="de Oliveira L.M."/>
            <person name="Marini M.M."/>
            <person name="Villalobos-Duno H."/>
            <person name="Cunha M.M."/>
            <person name="de Hoog S."/>
            <person name="da Silveira J.F."/>
            <person name="Henrissat B."/>
            <person name="Nino-Vega G.A."/>
            <person name="Cisalpino P.S."/>
            <person name="Mora-Montes H.M."/>
            <person name="Almeida S.R."/>
            <person name="Stajich J.E."/>
            <person name="Lopes-Bezerra L.M."/>
            <person name="Vasconcelos A.T."/>
            <person name="Felipe M.S."/>
        </authorList>
    </citation>
    <scope>NUCLEOTIDE SEQUENCE [LARGE SCALE GENOMIC DNA]</scope>
    <source>
        <strain evidence="2 3">1099-18</strain>
    </source>
</reference>
<evidence type="ECO:0000313" key="3">
    <source>
        <dbReference type="Proteomes" id="UP000033710"/>
    </source>
</evidence>
<comment type="caution">
    <text evidence="2">The sequence shown here is derived from an EMBL/GenBank/DDBJ whole genome shotgun (WGS) entry which is preliminary data.</text>
</comment>
<gene>
    <name evidence="2" type="ORF">SPSK_00945</name>
</gene>
<sequence length="101" mass="11263">MKRQKSKKQKGGNDRAAKEAGTNGRDEALQGVRRIYQQQNIAEATHRAYVTRLVRQLPTSKNLHGRFCAPGHGEMCREMARGGWRAAGPVVLAWFTVRMGG</sequence>
<dbReference type="AlphaFoldDB" id="A0A0F2LVZ1"/>
<reference evidence="2 3" key="2">
    <citation type="journal article" date="2015" name="Eukaryot. Cell">
        <title>Asexual propagation of a virulent clone complex in a human and feline outbreak of sporotrichosis.</title>
        <authorList>
            <person name="Teixeira Mde M."/>
            <person name="Rodrigues A.M."/>
            <person name="Tsui C.K."/>
            <person name="de Almeida L.G."/>
            <person name="Van Diepeningen A.D."/>
            <person name="van den Ende B.G."/>
            <person name="Fernandes G.F."/>
            <person name="Kano R."/>
            <person name="Hamelin R.C."/>
            <person name="Lopes-Bezerra L.M."/>
            <person name="Vasconcelos A.T."/>
            <person name="de Hoog S."/>
            <person name="de Camargo Z.P."/>
            <person name="Felipe M.S."/>
        </authorList>
    </citation>
    <scope>NUCLEOTIDE SEQUENCE [LARGE SCALE GENOMIC DNA]</scope>
    <source>
        <strain evidence="2 3">1099-18</strain>
    </source>
</reference>
<dbReference type="Proteomes" id="UP000033710">
    <property type="component" value="Unassembled WGS sequence"/>
</dbReference>
<evidence type="ECO:0000256" key="1">
    <source>
        <dbReference type="SAM" id="MobiDB-lite"/>
    </source>
</evidence>
<dbReference type="VEuPathDB" id="FungiDB:SPSK_00945"/>
<accession>A0A0F2LVZ1</accession>
<feature type="compositionally biased region" description="Basic residues" evidence="1">
    <location>
        <begin position="1"/>
        <end position="10"/>
    </location>
</feature>
<dbReference type="EMBL" id="AXCR01000011">
    <property type="protein sequence ID" value="KJR81642.1"/>
    <property type="molecule type" value="Genomic_DNA"/>
</dbReference>
<evidence type="ECO:0000313" key="2">
    <source>
        <dbReference type="EMBL" id="KJR81642.1"/>
    </source>
</evidence>
<protein>
    <submittedName>
        <fullName evidence="2">Uncharacterized protein</fullName>
    </submittedName>
</protein>
<dbReference type="RefSeq" id="XP_016584318.1">
    <property type="nucleotide sequence ID" value="XM_016727886.1"/>
</dbReference>
<feature type="region of interest" description="Disordered" evidence="1">
    <location>
        <begin position="1"/>
        <end position="29"/>
    </location>
</feature>
<dbReference type="GeneID" id="27663163"/>
<dbReference type="KEGG" id="ssck:SPSK_00945"/>